<dbReference type="Pfam" id="PF15256">
    <property type="entry name" value="SPATIAL"/>
    <property type="match status" value="1"/>
</dbReference>
<protein>
    <submittedName>
        <fullName evidence="3 4">Protein TBATA isoform X1</fullName>
    </submittedName>
</protein>
<evidence type="ECO:0000313" key="3">
    <source>
        <dbReference type="RefSeq" id="XP_004769562.1"/>
    </source>
</evidence>
<feature type="compositionally biased region" description="Basic and acidic residues" evidence="1">
    <location>
        <begin position="554"/>
        <end position="563"/>
    </location>
</feature>
<feature type="region of interest" description="Disordered" evidence="1">
    <location>
        <begin position="360"/>
        <end position="574"/>
    </location>
</feature>
<feature type="region of interest" description="Disordered" evidence="1">
    <location>
        <begin position="1"/>
        <end position="99"/>
    </location>
</feature>
<reference evidence="3 4" key="1">
    <citation type="submission" date="2025-04" db="UniProtKB">
        <authorList>
            <consortium name="RefSeq"/>
        </authorList>
    </citation>
    <scope>IDENTIFICATION</scope>
    <source>
        <tissue evidence="3 4">Brain</tissue>
    </source>
</reference>
<feature type="compositionally biased region" description="Low complexity" evidence="1">
    <location>
        <begin position="483"/>
        <end position="496"/>
    </location>
</feature>
<evidence type="ECO:0000313" key="5">
    <source>
        <dbReference type="RefSeq" id="XP_044939390.1"/>
    </source>
</evidence>
<sequence>MMATEVKTQLAEHPLMAPRSLRGQSRTAQKTQGPGQRNSQRVPGQSTLLSISRVRLFSRGPPFSRGQREKGVQTARSPRAEPKKKSGHRPRSHGDGGLQKELMIPGIVDFQLIQTALRAPRPQTPGTYRFGRLSHHSFFSRHHPHPQRVTHIQDLTGKPVCVVRDEFSLAPVPQVTLLSRCLMGMPGISVPIGDPQSNREPQLSSETWKKELKDLASRVAVFTKENALKSKEKEEPQREQGAKYSAETGRLIPTSTRAVGRRHSRQSPRIYPSGKDGGAQTIVLRDQELLGGLNLPGIRFSGPVGRGPRAGLQGFHLLPRAPTPAGRSHSRHQQLGLGSPRSLFDTELALPRMTLAWRSQGEEGRKVAVTPEAEEAAEEAAGCEVRTPLGEMESQARQSAETASPEPQPTHSDHPTSMLASPDPGSSREGRPVGFLKSPSPGPRDPRLDPGAPLSDPADRLLERYPILASVRSSEGERPGPGAPADSGGSAPSTAPRLSPGGKTSPSAPRSPRTFSREATTTLQPIPEEDKDTAPTQRRQTRVYRKSTSSSDAFKPDRRRESLTAKGRMLSPSPFARLAQELPPGLRLFSAPPSQQQYRLAYHTEPIKRLPSL</sequence>
<dbReference type="OrthoDB" id="9982103at2759"/>
<feature type="compositionally biased region" description="Polar residues" evidence="1">
    <location>
        <begin position="502"/>
        <end position="524"/>
    </location>
</feature>
<dbReference type="KEGG" id="mpuf:101686811"/>
<keyword evidence="2" id="KW-1185">Reference proteome</keyword>
<dbReference type="PANTHER" id="PTHR33772:SF3">
    <property type="entry name" value="PROTEIN TBATA"/>
    <property type="match status" value="1"/>
</dbReference>
<evidence type="ECO:0000256" key="1">
    <source>
        <dbReference type="SAM" id="MobiDB-lite"/>
    </source>
</evidence>
<gene>
    <name evidence="3 4 5" type="primary">TBATA</name>
</gene>
<dbReference type="CTD" id="219793"/>
<feature type="region of interest" description="Disordered" evidence="1">
    <location>
        <begin position="256"/>
        <end position="278"/>
    </location>
</feature>
<dbReference type="Proteomes" id="UP000000715">
    <property type="component" value="Unplaced"/>
</dbReference>
<proteinExistence type="predicted"/>
<feature type="region of interest" description="Disordered" evidence="1">
    <location>
        <begin position="320"/>
        <end position="339"/>
    </location>
</feature>
<evidence type="ECO:0000313" key="4">
    <source>
        <dbReference type="RefSeq" id="XP_004769563.1"/>
    </source>
</evidence>
<dbReference type="RefSeq" id="XP_004769562.1">
    <property type="nucleotide sequence ID" value="XM_004769505.3"/>
</dbReference>
<dbReference type="RefSeq" id="XP_044939390.1">
    <property type="nucleotide sequence ID" value="XM_045083455.1"/>
</dbReference>
<dbReference type="PANTHER" id="PTHR33772">
    <property type="entry name" value="THYMUS, BRAIN AND TESTES-ASSOCIATED"/>
    <property type="match status" value="1"/>
</dbReference>
<dbReference type="AlphaFoldDB" id="A0A8U0T2U9"/>
<dbReference type="InterPro" id="IPR037394">
    <property type="entry name" value="TBATA-like"/>
</dbReference>
<dbReference type="RefSeq" id="XP_004769563.1">
    <property type="nucleotide sequence ID" value="XM_004769506.3"/>
</dbReference>
<organism evidence="2 3">
    <name type="scientific">Mustela putorius furo</name>
    <name type="common">European domestic ferret</name>
    <name type="synonym">Mustela furo</name>
    <dbReference type="NCBI Taxonomy" id="9669"/>
    <lineage>
        <taxon>Eukaryota</taxon>
        <taxon>Metazoa</taxon>
        <taxon>Chordata</taxon>
        <taxon>Craniata</taxon>
        <taxon>Vertebrata</taxon>
        <taxon>Euteleostomi</taxon>
        <taxon>Mammalia</taxon>
        <taxon>Eutheria</taxon>
        <taxon>Laurasiatheria</taxon>
        <taxon>Carnivora</taxon>
        <taxon>Caniformia</taxon>
        <taxon>Musteloidea</taxon>
        <taxon>Mustelidae</taxon>
        <taxon>Mustelinae</taxon>
        <taxon>Mustela</taxon>
    </lineage>
</organism>
<evidence type="ECO:0000313" key="2">
    <source>
        <dbReference type="Proteomes" id="UP000000715"/>
    </source>
</evidence>
<name>A0A8U0T2U9_MUSPF</name>
<dbReference type="GeneID" id="101686811"/>
<accession>A0A8U0T2U9</accession>
<feature type="compositionally biased region" description="Polar residues" evidence="1">
    <location>
        <begin position="22"/>
        <end position="50"/>
    </location>
</feature>